<organism evidence="2 3">
    <name type="scientific">Tanacetum coccineum</name>
    <dbReference type="NCBI Taxonomy" id="301880"/>
    <lineage>
        <taxon>Eukaryota</taxon>
        <taxon>Viridiplantae</taxon>
        <taxon>Streptophyta</taxon>
        <taxon>Embryophyta</taxon>
        <taxon>Tracheophyta</taxon>
        <taxon>Spermatophyta</taxon>
        <taxon>Magnoliopsida</taxon>
        <taxon>eudicotyledons</taxon>
        <taxon>Gunneridae</taxon>
        <taxon>Pentapetalae</taxon>
        <taxon>asterids</taxon>
        <taxon>campanulids</taxon>
        <taxon>Asterales</taxon>
        <taxon>Asteraceae</taxon>
        <taxon>Asteroideae</taxon>
        <taxon>Anthemideae</taxon>
        <taxon>Anthemidinae</taxon>
        <taxon>Tanacetum</taxon>
    </lineage>
</organism>
<evidence type="ECO:0000259" key="1">
    <source>
        <dbReference type="Pfam" id="PF03732"/>
    </source>
</evidence>
<protein>
    <submittedName>
        <fullName evidence="2">MAK10-like protein</fullName>
    </submittedName>
</protein>
<dbReference type="Pfam" id="PF03732">
    <property type="entry name" value="Retrotrans_gag"/>
    <property type="match status" value="1"/>
</dbReference>
<dbReference type="InterPro" id="IPR021109">
    <property type="entry name" value="Peptidase_aspartic_dom_sf"/>
</dbReference>
<sequence>MGPSTHQCFITESGLVLTRPATGSITTWEDLTTRFLAQFFPPGRTAKLRNDILMFQQHHEESLSEAWTPGGKLRDRNAKESWALLEDLALYDNKSWNDPRDFAKPVKAIALPQDVPSTSDRRLIELKNQVQCLIKAHLALTQPTQVNKITTSCEICSGPYKPLLNMHPRVPMKQEVSGLVSNFMTSQDARLSKFEADFKQQQSDMTNKIDTVLKAITDGIVGALPGDTGSMMTQAKRIKEEEKDSPENIHFNPSTLADLSVAFITKKVLKFNSFFESLRLVPQSSDTKIVYTKGDDREVMFIQLIRKNDDSSEGELEEEWSTTTEGVRAEYFDIFPTRSELAYHKYLMCSPIPSIFLRNSIIMEGCPSNLKIPCNIGHVHVEKSYIDPNSPLNIMTQMMYNWIMRRKLDPRENSNRGVSNFIGRIKGMHVFVGNFTYIIDFMIVEDISSIIDPRLSQVVLGKPFVEISNMTHDPPEGVVRFTNGTDEVAYKMPQMIEQYNSLSDLEKEHTKSVYLRNKEDKRRGVEYVMIKILGFYKECLELRPEYVTGMDDEREVTKERVTLYLIRRSLEVLLESFIRRFLGGRFNQLSHVSSYYLRQTAEY</sequence>
<evidence type="ECO:0000313" key="3">
    <source>
        <dbReference type="Proteomes" id="UP001151760"/>
    </source>
</evidence>
<reference evidence="2" key="1">
    <citation type="journal article" date="2022" name="Int. J. Mol. Sci.">
        <title>Draft Genome of Tanacetum Coccineum: Genomic Comparison of Closely Related Tanacetum-Family Plants.</title>
        <authorList>
            <person name="Yamashiro T."/>
            <person name="Shiraishi A."/>
            <person name="Nakayama K."/>
            <person name="Satake H."/>
        </authorList>
    </citation>
    <scope>NUCLEOTIDE SEQUENCE</scope>
</reference>
<dbReference type="Proteomes" id="UP001151760">
    <property type="component" value="Unassembled WGS sequence"/>
</dbReference>
<comment type="caution">
    <text evidence="2">The sequence shown here is derived from an EMBL/GenBank/DDBJ whole genome shotgun (WGS) entry which is preliminary data.</text>
</comment>
<proteinExistence type="predicted"/>
<gene>
    <name evidence="2" type="ORF">Tco_0803340</name>
</gene>
<dbReference type="InterPro" id="IPR005162">
    <property type="entry name" value="Retrotrans_gag_dom"/>
</dbReference>
<accession>A0ABQ5A5D7</accession>
<keyword evidence="3" id="KW-1185">Reference proteome</keyword>
<dbReference type="Gene3D" id="2.40.70.10">
    <property type="entry name" value="Acid Proteases"/>
    <property type="match status" value="1"/>
</dbReference>
<reference evidence="2" key="2">
    <citation type="submission" date="2022-01" db="EMBL/GenBank/DDBJ databases">
        <authorList>
            <person name="Yamashiro T."/>
            <person name="Shiraishi A."/>
            <person name="Satake H."/>
            <person name="Nakayama K."/>
        </authorList>
    </citation>
    <scope>NUCLEOTIDE SEQUENCE</scope>
</reference>
<evidence type="ECO:0000313" key="2">
    <source>
        <dbReference type="EMBL" id="GJS96372.1"/>
    </source>
</evidence>
<dbReference type="EMBL" id="BQNB010011881">
    <property type="protein sequence ID" value="GJS96372.1"/>
    <property type="molecule type" value="Genomic_DNA"/>
</dbReference>
<name>A0ABQ5A5D7_9ASTR</name>
<feature type="domain" description="Retrotransposon gag" evidence="1">
    <location>
        <begin position="23"/>
        <end position="69"/>
    </location>
</feature>